<keyword evidence="2" id="KW-0812">Transmembrane</keyword>
<dbReference type="Proteomes" id="UP000536711">
    <property type="component" value="Unassembled WGS sequence"/>
</dbReference>
<accession>A0A8H4JIF4</accession>
<feature type="transmembrane region" description="Helical" evidence="2">
    <location>
        <begin position="103"/>
        <end position="124"/>
    </location>
</feature>
<dbReference type="PANTHER" id="PTHR35394">
    <property type="entry name" value="DUF3176 DOMAIN-CONTAINING PROTEIN"/>
    <property type="match status" value="1"/>
</dbReference>
<dbReference type="OrthoDB" id="5242705at2759"/>
<keyword evidence="2" id="KW-1133">Transmembrane helix</keyword>
<sequence length="507" mass="56535">MDERPKTTNTNDSIATLKPLLEAESTPSTSSHLAPTEKPNATFGQQSTSTNKWSQSLAQWGLEITALGLSLMAFGLMIYLLYRHWWTLIGSVLLVEELGEACVCFNLACVDPIGALIAIALLAFESFTQAVLAVKEVTLDHREYKKVGSTGVKEARQSLKPAFACATGNCTWDNFTSIAVCSKCYDISRYVARPSGPVKLPSKIEATGPYDQSWVLGHGETLPDVSNPSPYADWANDQNFTFFKHEIPEINISISNYNGSRQCRDSSRRCPDTYLVTTNPGRTLMFGNLSTILMAIQYLVANETWLDDKTTWENTKVSARECAISFCVNEYHNVLSQGILQETITSSWVDKEPESYTSDDKSVKAFLKYTNHSLDMCLQLAQLSYLQIKIPDGDYKRQASILRQEYFNITQTTIIALQNVLSDEFGQIRDLKSPHQDYIDGTSKKLLYIAWGMGQPATGFMSGLSRSNDIPATLDNVALSLTNWIRDRELQKSPMKGNATTTNYHTC</sequence>
<dbReference type="EMBL" id="JAADJF010000267">
    <property type="protein sequence ID" value="KAF4428831.1"/>
    <property type="molecule type" value="Genomic_DNA"/>
</dbReference>
<evidence type="ECO:0000256" key="1">
    <source>
        <dbReference type="SAM" id="MobiDB-lite"/>
    </source>
</evidence>
<name>A0A8H4JIF4_9HYPO</name>
<reference evidence="3 4" key="1">
    <citation type="submission" date="2020-01" db="EMBL/GenBank/DDBJ databases">
        <title>Identification and distribution of gene clusters putatively required for synthesis of sphingolipid metabolism inhibitors in phylogenetically diverse species of the filamentous fungus Fusarium.</title>
        <authorList>
            <person name="Kim H.-S."/>
            <person name="Busman M."/>
            <person name="Brown D.W."/>
            <person name="Divon H."/>
            <person name="Uhlig S."/>
            <person name="Proctor R.H."/>
        </authorList>
    </citation>
    <scope>NUCLEOTIDE SEQUENCE [LARGE SCALE GENOMIC DNA]</scope>
    <source>
        <strain evidence="3 4">NRRL 13308</strain>
    </source>
</reference>
<organism evidence="3 4">
    <name type="scientific">Fusarium acutatum</name>
    <dbReference type="NCBI Taxonomy" id="78861"/>
    <lineage>
        <taxon>Eukaryota</taxon>
        <taxon>Fungi</taxon>
        <taxon>Dikarya</taxon>
        <taxon>Ascomycota</taxon>
        <taxon>Pezizomycotina</taxon>
        <taxon>Sordariomycetes</taxon>
        <taxon>Hypocreomycetidae</taxon>
        <taxon>Hypocreales</taxon>
        <taxon>Nectriaceae</taxon>
        <taxon>Fusarium</taxon>
        <taxon>Fusarium fujikuroi species complex</taxon>
    </lineage>
</organism>
<protein>
    <submittedName>
        <fullName evidence="3">Uncharacterized protein</fullName>
    </submittedName>
</protein>
<evidence type="ECO:0000313" key="3">
    <source>
        <dbReference type="EMBL" id="KAF4428831.1"/>
    </source>
</evidence>
<comment type="caution">
    <text evidence="3">The sequence shown here is derived from an EMBL/GenBank/DDBJ whole genome shotgun (WGS) entry which is preliminary data.</text>
</comment>
<proteinExistence type="predicted"/>
<dbReference type="PANTHER" id="PTHR35394:SF5">
    <property type="entry name" value="DUF3176 DOMAIN-CONTAINING PROTEIN"/>
    <property type="match status" value="1"/>
</dbReference>
<feature type="region of interest" description="Disordered" evidence="1">
    <location>
        <begin position="23"/>
        <end position="48"/>
    </location>
</feature>
<evidence type="ECO:0000256" key="2">
    <source>
        <dbReference type="SAM" id="Phobius"/>
    </source>
</evidence>
<keyword evidence="4" id="KW-1185">Reference proteome</keyword>
<gene>
    <name evidence="3" type="ORF">FACUT_9288</name>
</gene>
<feature type="transmembrane region" description="Helical" evidence="2">
    <location>
        <begin position="60"/>
        <end position="82"/>
    </location>
</feature>
<keyword evidence="2" id="KW-0472">Membrane</keyword>
<evidence type="ECO:0000313" key="4">
    <source>
        <dbReference type="Proteomes" id="UP000536711"/>
    </source>
</evidence>
<dbReference type="AlphaFoldDB" id="A0A8H4JIF4"/>